<evidence type="ECO:0008006" key="4">
    <source>
        <dbReference type="Google" id="ProtNLM"/>
    </source>
</evidence>
<protein>
    <recommendedName>
        <fullName evidence="4">Plasmid stabilization protein</fullName>
    </recommendedName>
</protein>
<dbReference type="AlphaFoldDB" id="A0A1G2KRN6"/>
<dbReference type="InterPro" id="IPR004386">
    <property type="entry name" value="Toxin_YafQ-like"/>
</dbReference>
<dbReference type="InterPro" id="IPR035093">
    <property type="entry name" value="RelE/ParE_toxin_dom_sf"/>
</dbReference>
<dbReference type="EMBL" id="MHQJ01000027">
    <property type="protein sequence ID" value="OHA01069.1"/>
    <property type="molecule type" value="Genomic_DNA"/>
</dbReference>
<name>A0A1G2KRN6_9BACT</name>
<dbReference type="Gene3D" id="3.30.2310.20">
    <property type="entry name" value="RelE-like"/>
    <property type="match status" value="1"/>
</dbReference>
<dbReference type="STRING" id="1802271.A3C11_02120"/>
<proteinExistence type="predicted"/>
<dbReference type="Proteomes" id="UP000177362">
    <property type="component" value="Unassembled WGS sequence"/>
</dbReference>
<dbReference type="NCBIfam" id="TIGR02385">
    <property type="entry name" value="RelE_StbE"/>
    <property type="match status" value="1"/>
</dbReference>
<evidence type="ECO:0000313" key="2">
    <source>
        <dbReference type="EMBL" id="OHA01069.1"/>
    </source>
</evidence>
<sequence length="86" mass="10285">MRIRYHRDFERGYQKLSEQKQVRVRERIELFANDAFHPLLNNHALHGKYQGYRSININGGLRVIYRELKPDTAHFVEIGTHSDLYS</sequence>
<dbReference type="Pfam" id="PF15738">
    <property type="entry name" value="YafQ_toxin"/>
    <property type="match status" value="1"/>
</dbReference>
<comment type="caution">
    <text evidence="2">The sequence shown here is derived from an EMBL/GenBank/DDBJ whole genome shotgun (WGS) entry which is preliminary data.</text>
</comment>
<accession>A0A1G2KRN6</accession>
<keyword evidence="1" id="KW-1277">Toxin-antitoxin system</keyword>
<evidence type="ECO:0000256" key="1">
    <source>
        <dbReference type="ARBA" id="ARBA00022649"/>
    </source>
</evidence>
<dbReference type="InterPro" id="IPR007712">
    <property type="entry name" value="RelE/ParE_toxin"/>
</dbReference>
<evidence type="ECO:0000313" key="3">
    <source>
        <dbReference type="Proteomes" id="UP000177362"/>
    </source>
</evidence>
<organism evidence="2 3">
    <name type="scientific">Candidatus Sungbacteria bacterium RIFCSPHIGHO2_02_FULL_49_12</name>
    <dbReference type="NCBI Taxonomy" id="1802271"/>
    <lineage>
        <taxon>Bacteria</taxon>
        <taxon>Candidatus Sungiibacteriota</taxon>
    </lineage>
</organism>
<dbReference type="SUPFAM" id="SSF143011">
    <property type="entry name" value="RelE-like"/>
    <property type="match status" value="1"/>
</dbReference>
<gene>
    <name evidence="2" type="ORF">A3C11_02120</name>
</gene>
<reference evidence="2 3" key="1">
    <citation type="journal article" date="2016" name="Nat. Commun.">
        <title>Thousands of microbial genomes shed light on interconnected biogeochemical processes in an aquifer system.</title>
        <authorList>
            <person name="Anantharaman K."/>
            <person name="Brown C.T."/>
            <person name="Hug L.A."/>
            <person name="Sharon I."/>
            <person name="Castelle C.J."/>
            <person name="Probst A.J."/>
            <person name="Thomas B.C."/>
            <person name="Singh A."/>
            <person name="Wilkins M.J."/>
            <person name="Karaoz U."/>
            <person name="Brodie E.L."/>
            <person name="Williams K.H."/>
            <person name="Hubbard S.S."/>
            <person name="Banfield J.F."/>
        </authorList>
    </citation>
    <scope>NUCLEOTIDE SEQUENCE [LARGE SCALE GENOMIC DNA]</scope>
</reference>